<dbReference type="AlphaFoldDB" id="A0A0E0C352"/>
<accession>A0A0E0C352</accession>
<sequence length="137" mass="15193">MHAKRSELSQHRPKLSRGGPGSGGLMNSPLLQAPENYPSPQTPAKYSTNMSKYCLGSSSIKRTAALLILQQGQETETIEETAKHTILHRSGRGQMGGRQQKQAQAQPQQCEPPRRPSRLELSPPPSPLAEEEEQWRE</sequence>
<reference evidence="2" key="1">
    <citation type="submission" date="2015-04" db="UniProtKB">
        <authorList>
            <consortium name="EnsemblPlants"/>
        </authorList>
    </citation>
    <scope>IDENTIFICATION</scope>
</reference>
<keyword evidence="3" id="KW-1185">Reference proteome</keyword>
<name>A0A0E0C352_9ORYZ</name>
<dbReference type="Proteomes" id="UP000008021">
    <property type="component" value="Chromosome 1"/>
</dbReference>
<dbReference type="HOGENOM" id="CLU_1868369_0_0_1"/>
<evidence type="ECO:0000313" key="3">
    <source>
        <dbReference type="Proteomes" id="UP000008021"/>
    </source>
</evidence>
<organism evidence="2">
    <name type="scientific">Oryza meridionalis</name>
    <dbReference type="NCBI Taxonomy" id="40149"/>
    <lineage>
        <taxon>Eukaryota</taxon>
        <taxon>Viridiplantae</taxon>
        <taxon>Streptophyta</taxon>
        <taxon>Embryophyta</taxon>
        <taxon>Tracheophyta</taxon>
        <taxon>Spermatophyta</taxon>
        <taxon>Magnoliopsida</taxon>
        <taxon>Liliopsida</taxon>
        <taxon>Poales</taxon>
        <taxon>Poaceae</taxon>
        <taxon>BOP clade</taxon>
        <taxon>Oryzoideae</taxon>
        <taxon>Oryzeae</taxon>
        <taxon>Oryzinae</taxon>
        <taxon>Oryza</taxon>
    </lineage>
</organism>
<feature type="compositionally biased region" description="Basic and acidic residues" evidence="1">
    <location>
        <begin position="1"/>
        <end position="10"/>
    </location>
</feature>
<reference evidence="2" key="2">
    <citation type="submission" date="2018-05" db="EMBL/GenBank/DDBJ databases">
        <title>OmerRS3 (Oryza meridionalis Reference Sequence Version 3).</title>
        <authorList>
            <person name="Zhang J."/>
            <person name="Kudrna D."/>
            <person name="Lee S."/>
            <person name="Talag J."/>
            <person name="Welchert J."/>
            <person name="Wing R.A."/>
        </authorList>
    </citation>
    <scope>NUCLEOTIDE SEQUENCE [LARGE SCALE GENOMIC DNA]</scope>
    <source>
        <strain evidence="2">cv. OR44</strain>
    </source>
</reference>
<dbReference type="Gramene" id="OMERI01G17100.1">
    <property type="protein sequence ID" value="OMERI01G17100.1"/>
    <property type="gene ID" value="OMERI01G17100"/>
</dbReference>
<evidence type="ECO:0000313" key="2">
    <source>
        <dbReference type="EnsemblPlants" id="OMERI01G17100.1"/>
    </source>
</evidence>
<protein>
    <submittedName>
        <fullName evidence="2">Uncharacterized protein</fullName>
    </submittedName>
</protein>
<feature type="region of interest" description="Disordered" evidence="1">
    <location>
        <begin position="1"/>
        <end position="46"/>
    </location>
</feature>
<dbReference type="EnsemblPlants" id="OMERI01G17100.1">
    <property type="protein sequence ID" value="OMERI01G17100.1"/>
    <property type="gene ID" value="OMERI01G17100"/>
</dbReference>
<proteinExistence type="predicted"/>
<feature type="region of interest" description="Disordered" evidence="1">
    <location>
        <begin position="79"/>
        <end position="137"/>
    </location>
</feature>
<evidence type="ECO:0000256" key="1">
    <source>
        <dbReference type="SAM" id="MobiDB-lite"/>
    </source>
</evidence>
<feature type="compositionally biased region" description="Low complexity" evidence="1">
    <location>
        <begin position="97"/>
        <end position="111"/>
    </location>
</feature>